<gene>
    <name evidence="2" type="ORF">J2S07_001104</name>
</gene>
<accession>A0ABT9V1Q5</accession>
<dbReference type="SUPFAM" id="SSF55729">
    <property type="entry name" value="Acyl-CoA N-acyltransferases (Nat)"/>
    <property type="match status" value="1"/>
</dbReference>
<dbReference type="Gene3D" id="3.40.630.30">
    <property type="match status" value="1"/>
</dbReference>
<dbReference type="EMBL" id="JAUSTU010000004">
    <property type="protein sequence ID" value="MDQ0154800.1"/>
    <property type="molecule type" value="Genomic_DNA"/>
</dbReference>
<dbReference type="InterPro" id="IPR000182">
    <property type="entry name" value="GNAT_dom"/>
</dbReference>
<dbReference type="InterPro" id="IPR016181">
    <property type="entry name" value="Acyl_CoA_acyltransferase"/>
</dbReference>
<reference evidence="2 3" key="1">
    <citation type="submission" date="2023-07" db="EMBL/GenBank/DDBJ databases">
        <title>Genomic Encyclopedia of Type Strains, Phase IV (KMG-IV): sequencing the most valuable type-strain genomes for metagenomic binning, comparative biology and taxonomic classification.</title>
        <authorList>
            <person name="Goeker M."/>
        </authorList>
    </citation>
    <scope>NUCLEOTIDE SEQUENCE [LARGE SCALE GENOMIC DNA]</scope>
    <source>
        <strain evidence="2 3">DSM 23948</strain>
    </source>
</reference>
<feature type="domain" description="N-acetyltransferase" evidence="1">
    <location>
        <begin position="5"/>
        <end position="161"/>
    </location>
</feature>
<keyword evidence="3" id="KW-1185">Reference proteome</keyword>
<dbReference type="Proteomes" id="UP001231362">
    <property type="component" value="Unassembled WGS sequence"/>
</dbReference>
<evidence type="ECO:0000259" key="1">
    <source>
        <dbReference type="PROSITE" id="PS51186"/>
    </source>
</evidence>
<evidence type="ECO:0000313" key="3">
    <source>
        <dbReference type="Proteomes" id="UP001231362"/>
    </source>
</evidence>
<proteinExistence type="predicted"/>
<evidence type="ECO:0000313" key="2">
    <source>
        <dbReference type="EMBL" id="MDQ0154800.1"/>
    </source>
</evidence>
<name>A0ABT9V1Q5_9BACL</name>
<dbReference type="RefSeq" id="WP_307149392.1">
    <property type="nucleotide sequence ID" value="NZ_JAUSTU010000004.1"/>
</dbReference>
<comment type="caution">
    <text evidence="2">The sequence shown here is derived from an EMBL/GenBank/DDBJ whole genome shotgun (WGS) entry which is preliminary data.</text>
</comment>
<dbReference type="PROSITE" id="PS51186">
    <property type="entry name" value="GNAT"/>
    <property type="match status" value="1"/>
</dbReference>
<organism evidence="2 3">
    <name type="scientific">Anoxybacillus andreesenii</name>
    <dbReference type="NCBI Taxonomy" id="1325932"/>
    <lineage>
        <taxon>Bacteria</taxon>
        <taxon>Bacillati</taxon>
        <taxon>Bacillota</taxon>
        <taxon>Bacilli</taxon>
        <taxon>Bacillales</taxon>
        <taxon>Anoxybacillaceae</taxon>
        <taxon>Anoxybacillus</taxon>
    </lineage>
</organism>
<protein>
    <submittedName>
        <fullName evidence="2">Acetyltransferase</fullName>
    </submittedName>
</protein>
<sequence length="162" mass="19452">MINLIKIPKEDEYILHNLMQFYIYEFSQCIPSIKLEENGSFAPFQLEKYWNDPNFHPFFIKSEEEFVGFALVECDFNEGPHSINEFFIMSKFKGRGFGKEAATKIFRMFPGKWMITQIEKNYPAQAFWRSLIYRITNGNMAERYDEHRRSIQEFHTDFLVDN</sequence>
<dbReference type="Pfam" id="PF00583">
    <property type="entry name" value="Acetyltransf_1"/>
    <property type="match status" value="1"/>
</dbReference>